<dbReference type="AlphaFoldDB" id="A5BEV5"/>
<sequence length="142" mass="16319">MHEPTGKAPLGSIIRKLDDMLFMSLGPHIIGYEPPKGFLVPEFTMYDGMSDPFNYLLYYRQLMTLDIGNDILLYKVFLSNFHGSTLSWFHQLPQNSINSFRDVSETFVGHYLCSARETGSDDAPTIKSMDIPRNNARFRTTW</sequence>
<reference evidence="1" key="1">
    <citation type="journal article" date="2007" name="PLoS ONE">
        <title>The first genome sequence of an elite grapevine cultivar (Pinot noir Vitis vinifera L.): coping with a highly heterozygous genome.</title>
        <authorList>
            <person name="Velasco R."/>
            <person name="Zharkikh A."/>
            <person name="Troggio M."/>
            <person name="Cartwright D.A."/>
            <person name="Cestaro A."/>
            <person name="Pruss D."/>
            <person name="Pindo M."/>
            <person name="FitzGerald L.M."/>
            <person name="Vezzulli S."/>
            <person name="Reid J."/>
            <person name="Malacarne G."/>
            <person name="Iliev D."/>
            <person name="Coppola G."/>
            <person name="Wardell B."/>
            <person name="Micheletti D."/>
            <person name="Macalma T."/>
            <person name="Facci M."/>
            <person name="Mitchell J.T."/>
            <person name="Perazzolli M."/>
            <person name="Eldredge G."/>
            <person name="Gatto P."/>
            <person name="Oyzerski R."/>
            <person name="Moretto M."/>
            <person name="Gutin N."/>
            <person name="Stefanini M."/>
            <person name="Chen Y."/>
            <person name="Segala C."/>
            <person name="Davenport C."/>
            <person name="Dematte L."/>
            <person name="Mraz A."/>
            <person name="Battilana J."/>
            <person name="Stormo K."/>
            <person name="Costa F."/>
            <person name="Tao Q."/>
            <person name="Si-Ammour A."/>
            <person name="Harkins T."/>
            <person name="Lackey A."/>
            <person name="Perbost C."/>
            <person name="Taillon B."/>
            <person name="Stella A."/>
            <person name="Solovyev V."/>
            <person name="Fawcett J.A."/>
            <person name="Sterck L."/>
            <person name="Vandepoele K."/>
            <person name="Grando S.M."/>
            <person name="Toppo S."/>
            <person name="Moser C."/>
            <person name="Lanchbury J."/>
            <person name="Bogden R."/>
            <person name="Skolnick M."/>
            <person name="Sgaramella V."/>
            <person name="Bhatnagar S.K."/>
            <person name="Fontana P."/>
            <person name="Gutin A."/>
            <person name="Van de Peer Y."/>
            <person name="Salamini F."/>
            <person name="Viola R."/>
        </authorList>
    </citation>
    <scope>NUCLEOTIDE SEQUENCE</scope>
</reference>
<protein>
    <recommendedName>
        <fullName evidence="2">Retrotransposon gag domain-containing protein</fullName>
    </recommendedName>
</protein>
<gene>
    <name evidence="1" type="ORF">VITISV_007692</name>
</gene>
<dbReference type="EMBL" id="AM457037">
    <property type="protein sequence ID" value="CAN63420.1"/>
    <property type="molecule type" value="Genomic_DNA"/>
</dbReference>
<evidence type="ECO:0008006" key="2">
    <source>
        <dbReference type="Google" id="ProtNLM"/>
    </source>
</evidence>
<evidence type="ECO:0000313" key="1">
    <source>
        <dbReference type="EMBL" id="CAN63420.1"/>
    </source>
</evidence>
<organism evidence="1">
    <name type="scientific">Vitis vinifera</name>
    <name type="common">Grape</name>
    <dbReference type="NCBI Taxonomy" id="29760"/>
    <lineage>
        <taxon>Eukaryota</taxon>
        <taxon>Viridiplantae</taxon>
        <taxon>Streptophyta</taxon>
        <taxon>Embryophyta</taxon>
        <taxon>Tracheophyta</taxon>
        <taxon>Spermatophyta</taxon>
        <taxon>Magnoliopsida</taxon>
        <taxon>eudicotyledons</taxon>
        <taxon>Gunneridae</taxon>
        <taxon>Pentapetalae</taxon>
        <taxon>rosids</taxon>
        <taxon>Vitales</taxon>
        <taxon>Vitaceae</taxon>
        <taxon>Viteae</taxon>
        <taxon>Vitis</taxon>
    </lineage>
</organism>
<accession>A5BEV5</accession>
<name>A5BEV5_VITVI</name>
<proteinExistence type="predicted"/>